<dbReference type="EMBL" id="PXZO01000016">
    <property type="protein sequence ID" value="PSK11676.1"/>
    <property type="molecule type" value="Genomic_DNA"/>
</dbReference>
<dbReference type="GeneID" id="95750362"/>
<protein>
    <submittedName>
        <fullName evidence="1">Uncharacterized protein</fullName>
    </submittedName>
</protein>
<proteinExistence type="predicted"/>
<accession>A0ABX5FTI8</accession>
<evidence type="ECO:0000313" key="2">
    <source>
        <dbReference type="Proteomes" id="UP000241645"/>
    </source>
</evidence>
<dbReference type="Proteomes" id="UP000241645">
    <property type="component" value="Unassembled WGS sequence"/>
</dbReference>
<name>A0ABX5FTI8_9BACL</name>
<gene>
    <name evidence="1" type="ORF">C7R92_09530</name>
</gene>
<dbReference type="RefSeq" id="WP_106834071.1">
    <property type="nucleotide sequence ID" value="NZ_JARMEW010000044.1"/>
</dbReference>
<reference evidence="1 2" key="1">
    <citation type="submission" date="2018-03" db="EMBL/GenBank/DDBJ databases">
        <title>Brevisbacillus phylogenomics.</title>
        <authorList>
            <person name="Dunlap C."/>
        </authorList>
    </citation>
    <scope>NUCLEOTIDE SEQUENCE [LARGE SCALE GENOMIC DNA]</scope>
    <source>
        <strain evidence="1 2">NRRL B-41110</strain>
    </source>
</reference>
<comment type="caution">
    <text evidence="1">The sequence shown here is derived from an EMBL/GenBank/DDBJ whole genome shotgun (WGS) entry which is preliminary data.</text>
</comment>
<evidence type="ECO:0000313" key="1">
    <source>
        <dbReference type="EMBL" id="PSK11676.1"/>
    </source>
</evidence>
<keyword evidence="2" id="KW-1185">Reference proteome</keyword>
<organism evidence="1 2">
    <name type="scientific">Brevibacillus porteri</name>
    <dbReference type="NCBI Taxonomy" id="2126350"/>
    <lineage>
        <taxon>Bacteria</taxon>
        <taxon>Bacillati</taxon>
        <taxon>Bacillota</taxon>
        <taxon>Bacilli</taxon>
        <taxon>Bacillales</taxon>
        <taxon>Paenibacillaceae</taxon>
        <taxon>Brevibacillus</taxon>
    </lineage>
</organism>
<sequence>MYNFKPISKFDQRMSGIRITADKQERLTLSAELQRMLAYQSGEAFYLYFDAELRTIGLSKQPAGQDHIPYSFDKRGYTQAKDFLRQCGIDTSSEAVKFIYEGEFDGILAFRQAGFRWSSSFRMERNGNLERV</sequence>